<comment type="caution">
    <text evidence="1">The sequence shown here is derived from an EMBL/GenBank/DDBJ whole genome shotgun (WGS) entry which is preliminary data.</text>
</comment>
<accession>A0ABN7UTM3</accession>
<evidence type="ECO:0000313" key="2">
    <source>
        <dbReference type="Proteomes" id="UP000789901"/>
    </source>
</evidence>
<organism evidence="1 2">
    <name type="scientific">Gigaspora margarita</name>
    <dbReference type="NCBI Taxonomy" id="4874"/>
    <lineage>
        <taxon>Eukaryota</taxon>
        <taxon>Fungi</taxon>
        <taxon>Fungi incertae sedis</taxon>
        <taxon>Mucoromycota</taxon>
        <taxon>Glomeromycotina</taxon>
        <taxon>Glomeromycetes</taxon>
        <taxon>Diversisporales</taxon>
        <taxon>Gigasporaceae</taxon>
        <taxon>Gigaspora</taxon>
    </lineage>
</organism>
<proteinExistence type="predicted"/>
<gene>
    <name evidence="1" type="ORF">GMARGA_LOCUS9979</name>
</gene>
<keyword evidence="2" id="KW-1185">Reference proteome</keyword>
<dbReference type="Proteomes" id="UP000789901">
    <property type="component" value="Unassembled WGS sequence"/>
</dbReference>
<name>A0ABN7UTM3_GIGMA</name>
<protein>
    <submittedName>
        <fullName evidence="1">10800_t:CDS:1</fullName>
    </submittedName>
</protein>
<dbReference type="EMBL" id="CAJVQB010005475">
    <property type="protein sequence ID" value="CAG8662833.1"/>
    <property type="molecule type" value="Genomic_DNA"/>
</dbReference>
<sequence length="96" mass="11047">GMVMKNYIPAWFYDMSEGNRYSLPSLNTLKFQKESGQVGIKAFAKEPVAHVVVKSTAKGVLKHYRLVQKAYIDKSLTLRIFGYIQVHVGLRWKDKK</sequence>
<evidence type="ECO:0000313" key="1">
    <source>
        <dbReference type="EMBL" id="CAG8662833.1"/>
    </source>
</evidence>
<feature type="non-terminal residue" evidence="1">
    <location>
        <position position="1"/>
    </location>
</feature>
<reference evidence="1 2" key="1">
    <citation type="submission" date="2021-06" db="EMBL/GenBank/DDBJ databases">
        <authorList>
            <person name="Kallberg Y."/>
            <person name="Tangrot J."/>
            <person name="Rosling A."/>
        </authorList>
    </citation>
    <scope>NUCLEOTIDE SEQUENCE [LARGE SCALE GENOMIC DNA]</scope>
    <source>
        <strain evidence="1 2">120-4 pot B 10/14</strain>
    </source>
</reference>